<evidence type="ECO:0000313" key="5">
    <source>
        <dbReference type="Proteomes" id="UP000293874"/>
    </source>
</evidence>
<evidence type="ECO:0000259" key="3">
    <source>
        <dbReference type="PROSITE" id="PS50893"/>
    </source>
</evidence>
<dbReference type="PROSITE" id="PS50893">
    <property type="entry name" value="ABC_TRANSPORTER_2"/>
    <property type="match status" value="1"/>
</dbReference>
<dbReference type="AlphaFoldDB" id="A0A4V2F073"/>
<evidence type="ECO:0000256" key="1">
    <source>
        <dbReference type="ARBA" id="ARBA00022741"/>
    </source>
</evidence>
<keyword evidence="5" id="KW-1185">Reference proteome</keyword>
<feature type="domain" description="ABC transporter" evidence="3">
    <location>
        <begin position="2"/>
        <end position="226"/>
    </location>
</feature>
<protein>
    <submittedName>
        <fullName evidence="4">ABC-2 type transport system ATP-binding protein</fullName>
    </submittedName>
</protein>
<dbReference type="CDD" id="cd03230">
    <property type="entry name" value="ABC_DR_subfamily_A"/>
    <property type="match status" value="1"/>
</dbReference>
<dbReference type="PANTHER" id="PTHR43158">
    <property type="entry name" value="SKFA PEPTIDE EXPORT ATP-BINDING PROTEIN SKFE"/>
    <property type="match status" value="1"/>
</dbReference>
<dbReference type="InterPro" id="IPR027417">
    <property type="entry name" value="P-loop_NTPase"/>
</dbReference>
<dbReference type="Proteomes" id="UP000293874">
    <property type="component" value="Unassembled WGS sequence"/>
</dbReference>
<dbReference type="Gene3D" id="3.40.50.300">
    <property type="entry name" value="P-loop containing nucleotide triphosphate hydrolases"/>
    <property type="match status" value="1"/>
</dbReference>
<evidence type="ECO:0000313" key="4">
    <source>
        <dbReference type="EMBL" id="RZS68990.1"/>
    </source>
</evidence>
<dbReference type="PANTHER" id="PTHR43158:SF10">
    <property type="entry name" value="ABC TRANSPORTER ATP-BINDING PROTEIN YTRB"/>
    <property type="match status" value="1"/>
</dbReference>
<comment type="caution">
    <text evidence="4">The sequence shown here is derived from an EMBL/GenBank/DDBJ whole genome shotgun (WGS) entry which is preliminary data.</text>
</comment>
<gene>
    <name evidence="4" type="ORF">EV199_4814</name>
</gene>
<proteinExistence type="predicted"/>
<reference evidence="4 5" key="1">
    <citation type="submission" date="2019-02" db="EMBL/GenBank/DDBJ databases">
        <title>Genomic Encyclopedia of Type Strains, Phase IV (KMG-IV): sequencing the most valuable type-strain genomes for metagenomic binning, comparative biology and taxonomic classification.</title>
        <authorList>
            <person name="Goeker M."/>
        </authorList>
    </citation>
    <scope>NUCLEOTIDE SEQUENCE [LARGE SCALE GENOMIC DNA]</scope>
    <source>
        <strain evidence="4 5">DSM 18116</strain>
    </source>
</reference>
<organism evidence="4 5">
    <name type="scientific">Pseudobacter ginsenosidimutans</name>
    <dbReference type="NCBI Taxonomy" id="661488"/>
    <lineage>
        <taxon>Bacteria</taxon>
        <taxon>Pseudomonadati</taxon>
        <taxon>Bacteroidota</taxon>
        <taxon>Chitinophagia</taxon>
        <taxon>Chitinophagales</taxon>
        <taxon>Chitinophagaceae</taxon>
        <taxon>Pseudobacter</taxon>
    </lineage>
</organism>
<name>A0A4V2F073_9BACT</name>
<keyword evidence="1" id="KW-0547">Nucleotide-binding</keyword>
<dbReference type="InterPro" id="IPR003593">
    <property type="entry name" value="AAA+_ATPase"/>
</dbReference>
<dbReference type="SMART" id="SM00382">
    <property type="entry name" value="AAA"/>
    <property type="match status" value="1"/>
</dbReference>
<dbReference type="GO" id="GO:0005524">
    <property type="term" value="F:ATP binding"/>
    <property type="evidence" value="ECO:0007669"/>
    <property type="project" value="UniProtKB-KW"/>
</dbReference>
<dbReference type="OrthoDB" id="9785229at2"/>
<keyword evidence="2 4" id="KW-0067">ATP-binding</keyword>
<accession>A0A4V2F073</accession>
<dbReference type="InterPro" id="IPR003439">
    <property type="entry name" value="ABC_transporter-like_ATP-bd"/>
</dbReference>
<dbReference type="GO" id="GO:0016887">
    <property type="term" value="F:ATP hydrolysis activity"/>
    <property type="evidence" value="ECO:0007669"/>
    <property type="project" value="InterPro"/>
</dbReference>
<dbReference type="EMBL" id="SGXA01000003">
    <property type="protein sequence ID" value="RZS68990.1"/>
    <property type="molecule type" value="Genomic_DNA"/>
</dbReference>
<dbReference type="RefSeq" id="WP_130543360.1">
    <property type="nucleotide sequence ID" value="NZ_CP042431.1"/>
</dbReference>
<evidence type="ECO:0000256" key="2">
    <source>
        <dbReference type="ARBA" id="ARBA00022840"/>
    </source>
</evidence>
<dbReference type="SUPFAM" id="SSF52540">
    <property type="entry name" value="P-loop containing nucleoside triphosphate hydrolases"/>
    <property type="match status" value="1"/>
</dbReference>
<sequence>MIKVQNLHFSYRKRKVFSGLDLQLQSGHIYGLLGKNGTGKSTLLRNIAGLLFPDQGSIDVLGFDPGKRIPAFLQEVFMVPEEFYLSDVPLKHLLKYHAPFYPRFSVEQFNKYVQEFEIPTDSSLHNMSYGQKKKVLISFGLASNASVLLMDEPTNGLDIMSKSQFRRVMAGALDENKCMVISTHQVKDLESLIDRITIIDEGRILFDQTIEDISRKLQFSVSFDPEEVKRAIYAESALRGHSVILKNDGEEESRLDLELLYKAIILNREQVQQAFAA</sequence>
<dbReference type="Pfam" id="PF00005">
    <property type="entry name" value="ABC_tran"/>
    <property type="match status" value="1"/>
</dbReference>